<keyword evidence="3 7" id="KW-0805">Transcription regulation</keyword>
<comment type="subcellular location">
    <subcellularLocation>
        <location evidence="1 7">Nucleus</location>
    </subcellularLocation>
</comment>
<gene>
    <name evidence="10 12 13" type="ORF">SRAE_2000390000</name>
</gene>
<reference evidence="12" key="2">
    <citation type="submission" date="2020-12" db="UniProtKB">
        <authorList>
            <consortium name="WormBaseParasite"/>
        </authorList>
    </citation>
    <scope>IDENTIFICATION</scope>
</reference>
<dbReference type="SUPFAM" id="SSF144074">
    <property type="entry name" value="E2F-DP heterodimerization region"/>
    <property type="match status" value="1"/>
</dbReference>
<dbReference type="PANTHER" id="PTHR12548:SF9">
    <property type="entry name" value="TRANSCRIPTION FACTOR DP"/>
    <property type="match status" value="1"/>
</dbReference>
<dbReference type="InterPro" id="IPR015648">
    <property type="entry name" value="Transcrpt_fac_DP"/>
</dbReference>
<dbReference type="InterPro" id="IPR014889">
    <property type="entry name" value="Transc_factor_DP_C"/>
</dbReference>
<evidence type="ECO:0000256" key="7">
    <source>
        <dbReference type="RuleBase" id="RU003796"/>
    </source>
</evidence>
<dbReference type="WBParaSite" id="SRAE_2000390000.1">
    <property type="protein sequence ID" value="SRAE_2000390000.1"/>
    <property type="gene ID" value="WBGene00264127"/>
</dbReference>
<keyword evidence="6 7" id="KW-0539">Nucleus</keyword>
<keyword evidence="11" id="KW-1185">Reference proteome</keyword>
<evidence type="ECO:0000256" key="4">
    <source>
        <dbReference type="ARBA" id="ARBA00023125"/>
    </source>
</evidence>
<dbReference type="Gene3D" id="1.20.140.80">
    <property type="entry name" value="Transcription factor DP"/>
    <property type="match status" value="1"/>
</dbReference>
<reference evidence="10 11" key="1">
    <citation type="submission" date="2014-09" db="EMBL/GenBank/DDBJ databases">
        <authorList>
            <person name="Martin A.A."/>
        </authorList>
    </citation>
    <scope>NUCLEOTIDE SEQUENCE</scope>
    <source>
        <strain evidence="11">ED321</strain>
        <strain evidence="10">ED321 Heterogonic</strain>
    </source>
</reference>
<dbReference type="OrthoDB" id="552115at2759"/>
<dbReference type="Gene3D" id="1.10.10.10">
    <property type="entry name" value="Winged helix-like DNA-binding domain superfamily/Winged helix DNA-binding domain"/>
    <property type="match status" value="1"/>
</dbReference>
<dbReference type="STRING" id="34506.A0A090LP18"/>
<evidence type="ECO:0000256" key="5">
    <source>
        <dbReference type="ARBA" id="ARBA00023163"/>
    </source>
</evidence>
<accession>A0A090LP18</accession>
<dbReference type="InterPro" id="IPR036390">
    <property type="entry name" value="WH_DNA-bd_sf"/>
</dbReference>
<dbReference type="SMART" id="SM01372">
    <property type="entry name" value="E2F_TDP"/>
    <property type="match status" value="1"/>
</dbReference>
<sequence>MSENIVVQLLQKNTPSNNGEDVIVSGITEDRKQQPQRFYQRNTNNVLPRVVQIPQQITPRNLPPNTVVVTPKVTVTNQRSSNSVFCNSSLNISSLKRPLDSTAQSNEFTSYYRKYNKNPDKSKGLRHFSAKVCEKVKEKGSTNYSEVADELVKEYFDSLPSPPVSHEKQQYDMKNIRRRVYDALNVLMAMNIIDKERKQITWVGLPTSSLHECRRLMDDRVQRLERIARKREQLLETMAQLVAHKNLINRNKEYEKRNGHPDENSIIGLPYIIVSTSKDTTINCEISDDKTEYTLNFDSPFEILDDIVVLKNNGLSLGLEKPNPSKELVDRCKSYLPDSVRTAVDRLLTPPDFEDRSIKIERTSSTFKSPQKVPVIRVPSVVPTVVPSTVPRRPIYRVRREGSTISLFPLKTTIKR</sequence>
<dbReference type="CDD" id="cd14458">
    <property type="entry name" value="DP_DD"/>
    <property type="match status" value="1"/>
</dbReference>
<evidence type="ECO:0000313" key="11">
    <source>
        <dbReference type="Proteomes" id="UP000035682"/>
    </source>
</evidence>
<dbReference type="FunFam" id="1.10.10.10:FF:000047">
    <property type="entry name" value="Transcription factor"/>
    <property type="match status" value="1"/>
</dbReference>
<dbReference type="SUPFAM" id="SSF46785">
    <property type="entry name" value="Winged helix' DNA-binding domain"/>
    <property type="match status" value="1"/>
</dbReference>
<comment type="similarity">
    <text evidence="2 7">Belongs to the E2F/DP family.</text>
</comment>
<evidence type="ECO:0000313" key="12">
    <source>
        <dbReference type="WBParaSite" id="SRAE_2000390000.1"/>
    </source>
</evidence>
<evidence type="ECO:0000259" key="8">
    <source>
        <dbReference type="SMART" id="SM01138"/>
    </source>
</evidence>
<name>A0A090LP18_STRRB</name>
<dbReference type="EMBL" id="LN609529">
    <property type="protein sequence ID" value="CEF69250.1"/>
    <property type="molecule type" value="Genomic_DNA"/>
</dbReference>
<keyword evidence="5 7" id="KW-0804">Transcription</keyword>
<dbReference type="GO" id="GO:0000977">
    <property type="term" value="F:RNA polymerase II transcription regulatory region sequence-specific DNA binding"/>
    <property type="evidence" value="ECO:0007669"/>
    <property type="project" value="TreeGrafter"/>
</dbReference>
<dbReference type="Pfam" id="PF02319">
    <property type="entry name" value="WHD_E2F_TDP"/>
    <property type="match status" value="1"/>
</dbReference>
<dbReference type="PANTHER" id="PTHR12548">
    <property type="entry name" value="TRANSCRIPTION FACTOR DP"/>
    <property type="match status" value="1"/>
</dbReference>
<dbReference type="GeneID" id="36381620"/>
<evidence type="ECO:0000259" key="9">
    <source>
        <dbReference type="SMART" id="SM01372"/>
    </source>
</evidence>
<dbReference type="WormBase" id="SRAE_2000390000">
    <property type="protein sequence ID" value="SRP00782"/>
    <property type="gene ID" value="WBGene00264127"/>
</dbReference>
<dbReference type="InterPro" id="IPR036388">
    <property type="entry name" value="WH-like_DNA-bd_sf"/>
</dbReference>
<evidence type="ECO:0000256" key="1">
    <source>
        <dbReference type="ARBA" id="ARBA00004123"/>
    </source>
</evidence>
<dbReference type="GO" id="GO:0005667">
    <property type="term" value="C:transcription regulator complex"/>
    <property type="evidence" value="ECO:0007669"/>
    <property type="project" value="InterPro"/>
</dbReference>
<dbReference type="Pfam" id="PF08781">
    <property type="entry name" value="DP"/>
    <property type="match status" value="1"/>
</dbReference>
<feature type="domain" description="Transcription factor DP C-terminal" evidence="8">
    <location>
        <begin position="211"/>
        <end position="354"/>
    </location>
</feature>
<dbReference type="RefSeq" id="XP_024508450.1">
    <property type="nucleotide sequence ID" value="XM_024642706.1"/>
</dbReference>
<feature type="domain" description="E2F/DP family winged-helix DNA-binding" evidence="9">
    <location>
        <begin position="120"/>
        <end position="204"/>
    </location>
</feature>
<dbReference type="InterPro" id="IPR037241">
    <property type="entry name" value="E2F-DP_heterodim"/>
</dbReference>
<evidence type="ECO:0000313" key="13">
    <source>
        <dbReference type="WormBase" id="SRAE_2000390000"/>
    </source>
</evidence>
<dbReference type="GO" id="GO:0051726">
    <property type="term" value="P:regulation of cell cycle"/>
    <property type="evidence" value="ECO:0007669"/>
    <property type="project" value="InterPro"/>
</dbReference>
<dbReference type="CTD" id="36381620"/>
<dbReference type="GO" id="GO:0005634">
    <property type="term" value="C:nucleus"/>
    <property type="evidence" value="ECO:0007669"/>
    <property type="project" value="UniProtKB-SubCell"/>
</dbReference>
<protein>
    <submittedName>
        <fullName evidence="10 12">Transcription factor Dp</fullName>
    </submittedName>
</protein>
<evidence type="ECO:0000256" key="6">
    <source>
        <dbReference type="ARBA" id="ARBA00023242"/>
    </source>
</evidence>
<dbReference type="SMART" id="SM01138">
    <property type="entry name" value="DP"/>
    <property type="match status" value="1"/>
</dbReference>
<organism evidence="10">
    <name type="scientific">Strongyloides ratti</name>
    <name type="common">Parasitic roundworm</name>
    <dbReference type="NCBI Taxonomy" id="34506"/>
    <lineage>
        <taxon>Eukaryota</taxon>
        <taxon>Metazoa</taxon>
        <taxon>Ecdysozoa</taxon>
        <taxon>Nematoda</taxon>
        <taxon>Chromadorea</taxon>
        <taxon>Rhabditida</taxon>
        <taxon>Tylenchina</taxon>
        <taxon>Panagrolaimomorpha</taxon>
        <taxon>Strongyloidoidea</taxon>
        <taxon>Strongyloididae</taxon>
        <taxon>Strongyloides</taxon>
    </lineage>
</organism>
<dbReference type="InterPro" id="IPR038168">
    <property type="entry name" value="TF_DP_C_sf"/>
</dbReference>
<dbReference type="InterPro" id="IPR003316">
    <property type="entry name" value="E2F_WHTH_DNA-bd_dom"/>
</dbReference>
<dbReference type="AlphaFoldDB" id="A0A090LP18"/>
<dbReference type="Proteomes" id="UP000035682">
    <property type="component" value="Unplaced"/>
</dbReference>
<dbReference type="GO" id="GO:0000981">
    <property type="term" value="F:DNA-binding transcription factor activity, RNA polymerase II-specific"/>
    <property type="evidence" value="ECO:0007669"/>
    <property type="project" value="TreeGrafter"/>
</dbReference>
<keyword evidence="4 7" id="KW-0238">DNA-binding</keyword>
<proteinExistence type="inferred from homology"/>
<evidence type="ECO:0000313" key="10">
    <source>
        <dbReference type="EMBL" id="CEF69250.1"/>
    </source>
</evidence>
<evidence type="ECO:0000256" key="3">
    <source>
        <dbReference type="ARBA" id="ARBA00023015"/>
    </source>
</evidence>
<evidence type="ECO:0000256" key="2">
    <source>
        <dbReference type="ARBA" id="ARBA00010940"/>
    </source>
</evidence>